<evidence type="ECO:0000313" key="2">
    <source>
        <dbReference type="EMBL" id="OZG65598.1"/>
    </source>
</evidence>
<protein>
    <submittedName>
        <fullName evidence="2">Uncharacterized protein</fullName>
    </submittedName>
</protein>
<dbReference type="Proteomes" id="UP000216451">
    <property type="component" value="Unassembled WGS sequence"/>
</dbReference>
<accession>A0A261G2I2</accession>
<reference evidence="2 3" key="1">
    <citation type="journal article" date="2017" name="BMC Genomics">
        <title>Comparative genomic and phylogenomic analyses of the Bifidobacteriaceae family.</title>
        <authorList>
            <person name="Lugli G.A."/>
            <person name="Milani C."/>
            <person name="Turroni F."/>
            <person name="Duranti S."/>
            <person name="Mancabelli L."/>
            <person name="Mangifesta M."/>
            <person name="Ferrario C."/>
            <person name="Modesto M."/>
            <person name="Mattarelli P."/>
            <person name="Jiri K."/>
            <person name="van Sinderen D."/>
            <person name="Ventura M."/>
        </authorList>
    </citation>
    <scope>NUCLEOTIDE SEQUENCE [LARGE SCALE GENOMIC DNA]</scope>
    <source>
        <strain evidence="2 3">LMG 28769</strain>
    </source>
</reference>
<proteinExistence type="predicted"/>
<feature type="region of interest" description="Disordered" evidence="1">
    <location>
        <begin position="20"/>
        <end position="59"/>
    </location>
</feature>
<evidence type="ECO:0000256" key="1">
    <source>
        <dbReference type="SAM" id="MobiDB-lite"/>
    </source>
</evidence>
<feature type="compositionally biased region" description="Basic and acidic residues" evidence="1">
    <location>
        <begin position="21"/>
        <end position="34"/>
    </location>
</feature>
<dbReference type="EMBL" id="MWXA01000008">
    <property type="protein sequence ID" value="OZG65598.1"/>
    <property type="molecule type" value="Genomic_DNA"/>
</dbReference>
<name>A0A261G2I2_9BIFI</name>
<keyword evidence="3" id="KW-1185">Reference proteome</keyword>
<gene>
    <name evidence="2" type="ORF">BAQU_1781</name>
</gene>
<dbReference type="AlphaFoldDB" id="A0A261G2I2"/>
<feature type="compositionally biased region" description="Polar residues" evidence="1">
    <location>
        <begin position="35"/>
        <end position="48"/>
    </location>
</feature>
<organism evidence="2 3">
    <name type="scientific">Bifidobacterium aquikefiri</name>
    <dbReference type="NCBI Taxonomy" id="1653207"/>
    <lineage>
        <taxon>Bacteria</taxon>
        <taxon>Bacillati</taxon>
        <taxon>Actinomycetota</taxon>
        <taxon>Actinomycetes</taxon>
        <taxon>Bifidobacteriales</taxon>
        <taxon>Bifidobacteriaceae</taxon>
        <taxon>Bifidobacterium</taxon>
    </lineage>
</organism>
<evidence type="ECO:0000313" key="3">
    <source>
        <dbReference type="Proteomes" id="UP000216451"/>
    </source>
</evidence>
<comment type="caution">
    <text evidence="2">The sequence shown here is derived from an EMBL/GenBank/DDBJ whole genome shotgun (WGS) entry which is preliminary data.</text>
</comment>
<sequence>MPRETIVIVVTTIIPTPLSQRHLERSVAESRDLTPSDSNSEDPSTSLGMTGGQEGRRAG</sequence>